<proteinExistence type="predicted"/>
<organism evidence="13 14">
    <name type="scientific">Actinoplanes octamycinicus</name>
    <dbReference type="NCBI Taxonomy" id="135948"/>
    <lineage>
        <taxon>Bacteria</taxon>
        <taxon>Bacillati</taxon>
        <taxon>Actinomycetota</taxon>
        <taxon>Actinomycetes</taxon>
        <taxon>Micromonosporales</taxon>
        <taxon>Micromonosporaceae</taxon>
        <taxon>Actinoplanes</taxon>
    </lineage>
</organism>
<accession>A0A7W7GTQ4</accession>
<dbReference type="InterPro" id="IPR036950">
    <property type="entry name" value="PBP_transglycosylase"/>
</dbReference>
<keyword evidence="4" id="KW-0808">Transferase</keyword>
<evidence type="ECO:0000313" key="13">
    <source>
        <dbReference type="EMBL" id="MBB4738098.1"/>
    </source>
</evidence>
<dbReference type="InterPro" id="IPR001460">
    <property type="entry name" value="PCN-bd_Tpept"/>
</dbReference>
<dbReference type="AlphaFoldDB" id="A0A7W7GTQ4"/>
<dbReference type="GO" id="GO:0030288">
    <property type="term" value="C:outer membrane-bounded periplasmic space"/>
    <property type="evidence" value="ECO:0007669"/>
    <property type="project" value="TreeGrafter"/>
</dbReference>
<sequence>MGSASVGGSAAVGGRASVGSASVGSATPGRASVSGAAPVGGRASVGAASVGAAAVGGRASVPPPGSGGGGGSGGSGGGGGGKRPRTKADKKYRRANILTAAAAVLVIMIGAGIVGGTYFFDDVELPTPKAEDQMNVILNAKGQTLAKLGDPRVNVPYQNISDTMAHAVAAAEDKNFYTHNGIDMKGIARAAWNNFTGGDKQGASTITQQYARHVAELKEISYSRKLREAVIARKLESKYQKPEIMGLYLNYIDLGEGRLGAEAAANGYYNVSIVKGGSGGRKEINPYQAAVIASIIKQPYPSATHQGYDPNINPTDAKIRWDYTMRNMYEMGWITKDVYDKRVWPKPLPNKTSATCKTCADGKPVGMILRHVTYELNQLGINKEMRDRGGLTITTTIDPVIQKAAEEAGSAKSDESPLHGRPKTYQSAVIGIDPDNGEVLGYYGGDDPEGIDYGGYMSGDGSGVTKDSGGQSPASSFKIYTLSAALKNNYSFKTTWDGTKTRENGKKISNAGADDSLCNGKIKFCDLETATIRSYNFPFYWIADTLRPDKVLGAARDAGIQYVWNNDGVRIDLKTASAATINKNFSSEVGFGQFRVVPLEHATGVATIVAQGVRHQTHFIKSIKAVDPATGKTKSLTTVTKEGVKVFDAQQMSDLTAVLKQIPDHAKHDLANGREAVAKSGSWELNSENSSANGDAWFVGGIPQLAATVWVGGKKNRVPLTEESGKKMFGSGTPASIWKKFLDTVAEKKDWEKASFPERQRGGDDSLGNGQAPPPEPDPIQDNSGVCDGALSILCQGQNNGGGNNQDNGGGGNGGNTGPGNNNNNGGGGNGG</sequence>
<dbReference type="InterPro" id="IPR023346">
    <property type="entry name" value="Lysozyme-like_dom_sf"/>
</dbReference>
<keyword evidence="6" id="KW-0511">Multifunctional enzyme</keyword>
<dbReference type="Proteomes" id="UP000546162">
    <property type="component" value="Unassembled WGS sequence"/>
</dbReference>
<feature type="compositionally biased region" description="Basic and acidic residues" evidence="9">
    <location>
        <begin position="752"/>
        <end position="764"/>
    </location>
</feature>
<dbReference type="SUPFAM" id="SSF56601">
    <property type="entry name" value="beta-lactamase/transpeptidase-like"/>
    <property type="match status" value="1"/>
</dbReference>
<dbReference type="Gene3D" id="1.10.3810.10">
    <property type="entry name" value="Biosynthetic peptidoglycan transglycosylase-like"/>
    <property type="match status" value="1"/>
</dbReference>
<name>A0A7W7GTQ4_9ACTN</name>
<evidence type="ECO:0000256" key="9">
    <source>
        <dbReference type="SAM" id="MobiDB-lite"/>
    </source>
</evidence>
<feature type="compositionally biased region" description="Gly residues" evidence="9">
    <location>
        <begin position="66"/>
        <end position="81"/>
    </location>
</feature>
<evidence type="ECO:0000313" key="14">
    <source>
        <dbReference type="Proteomes" id="UP000546162"/>
    </source>
</evidence>
<dbReference type="PANTHER" id="PTHR32282">
    <property type="entry name" value="BINDING PROTEIN TRANSPEPTIDASE, PUTATIVE-RELATED"/>
    <property type="match status" value="1"/>
</dbReference>
<evidence type="ECO:0000256" key="5">
    <source>
        <dbReference type="ARBA" id="ARBA00022801"/>
    </source>
</evidence>
<reference evidence="13 14" key="1">
    <citation type="submission" date="2020-08" db="EMBL/GenBank/DDBJ databases">
        <title>Sequencing the genomes of 1000 actinobacteria strains.</title>
        <authorList>
            <person name="Klenk H.-P."/>
        </authorList>
    </citation>
    <scope>NUCLEOTIDE SEQUENCE [LARGE SCALE GENOMIC DNA]</scope>
    <source>
        <strain evidence="13 14">DSM 45809</strain>
    </source>
</reference>
<dbReference type="Pfam" id="PF00905">
    <property type="entry name" value="Transpeptidase"/>
    <property type="match status" value="1"/>
</dbReference>
<feature type="transmembrane region" description="Helical" evidence="10">
    <location>
        <begin position="95"/>
        <end position="120"/>
    </location>
</feature>
<keyword evidence="14" id="KW-1185">Reference proteome</keyword>
<feature type="region of interest" description="Disordered" evidence="9">
    <location>
        <begin position="58"/>
        <end position="89"/>
    </location>
</feature>
<dbReference type="Gene3D" id="3.40.710.10">
    <property type="entry name" value="DD-peptidase/beta-lactamase superfamily"/>
    <property type="match status" value="1"/>
</dbReference>
<evidence type="ECO:0000256" key="8">
    <source>
        <dbReference type="ARBA" id="ARBA00049902"/>
    </source>
</evidence>
<evidence type="ECO:0000256" key="6">
    <source>
        <dbReference type="ARBA" id="ARBA00023268"/>
    </source>
</evidence>
<keyword evidence="3" id="KW-0328">Glycosyltransferase</keyword>
<feature type="domain" description="Glycosyl transferase family 51" evidence="12">
    <location>
        <begin position="144"/>
        <end position="328"/>
    </location>
</feature>
<feature type="domain" description="Penicillin-binding protein transpeptidase" evidence="11">
    <location>
        <begin position="432"/>
        <end position="712"/>
    </location>
</feature>
<feature type="region of interest" description="Disordered" evidence="9">
    <location>
        <begin position="1"/>
        <end position="41"/>
    </location>
</feature>
<feature type="region of interest" description="Disordered" evidence="9">
    <location>
        <begin position="752"/>
        <end position="832"/>
    </location>
</feature>
<dbReference type="InterPro" id="IPR001264">
    <property type="entry name" value="Glyco_trans_51"/>
</dbReference>
<dbReference type="EMBL" id="JACHNB010000001">
    <property type="protein sequence ID" value="MBB4738098.1"/>
    <property type="molecule type" value="Genomic_DNA"/>
</dbReference>
<keyword evidence="10" id="KW-1133">Transmembrane helix</keyword>
<gene>
    <name evidence="13" type="ORF">BJY16_001557</name>
</gene>
<dbReference type="RefSeq" id="WP_275408070.1">
    <property type="nucleotide sequence ID" value="NZ_BAABFG010000005.1"/>
</dbReference>
<comment type="caution">
    <text evidence="13">The sequence shown here is derived from an EMBL/GenBank/DDBJ whole genome shotgun (WGS) entry which is preliminary data.</text>
</comment>
<dbReference type="Pfam" id="PF00912">
    <property type="entry name" value="Transgly"/>
    <property type="match status" value="1"/>
</dbReference>
<evidence type="ECO:0000256" key="1">
    <source>
        <dbReference type="ARBA" id="ARBA00022645"/>
    </source>
</evidence>
<evidence type="ECO:0000256" key="3">
    <source>
        <dbReference type="ARBA" id="ARBA00022676"/>
    </source>
</evidence>
<dbReference type="GO" id="GO:0009002">
    <property type="term" value="F:serine-type D-Ala-D-Ala carboxypeptidase activity"/>
    <property type="evidence" value="ECO:0007669"/>
    <property type="project" value="UniProtKB-EC"/>
</dbReference>
<keyword evidence="1 13" id="KW-0121">Carboxypeptidase</keyword>
<evidence type="ECO:0000256" key="2">
    <source>
        <dbReference type="ARBA" id="ARBA00022670"/>
    </source>
</evidence>
<evidence type="ECO:0000256" key="10">
    <source>
        <dbReference type="SAM" id="Phobius"/>
    </source>
</evidence>
<keyword evidence="5" id="KW-0378">Hydrolase</keyword>
<dbReference type="PANTHER" id="PTHR32282:SF34">
    <property type="entry name" value="PENICILLIN-BINDING PROTEIN 1A"/>
    <property type="match status" value="1"/>
</dbReference>
<dbReference type="GO" id="GO:0006508">
    <property type="term" value="P:proteolysis"/>
    <property type="evidence" value="ECO:0007669"/>
    <property type="project" value="UniProtKB-KW"/>
</dbReference>
<dbReference type="GO" id="GO:0008658">
    <property type="term" value="F:penicillin binding"/>
    <property type="evidence" value="ECO:0007669"/>
    <property type="project" value="InterPro"/>
</dbReference>
<dbReference type="GO" id="GO:0009252">
    <property type="term" value="P:peptidoglycan biosynthetic process"/>
    <property type="evidence" value="ECO:0007669"/>
    <property type="project" value="TreeGrafter"/>
</dbReference>
<keyword evidence="2" id="KW-0645">Protease</keyword>
<evidence type="ECO:0000256" key="7">
    <source>
        <dbReference type="ARBA" id="ARBA00034000"/>
    </source>
</evidence>
<feature type="compositionally biased region" description="Gly residues" evidence="9">
    <location>
        <begin position="799"/>
        <end position="818"/>
    </location>
</feature>
<keyword evidence="10" id="KW-0472">Membrane</keyword>
<evidence type="ECO:0000256" key="4">
    <source>
        <dbReference type="ARBA" id="ARBA00022679"/>
    </source>
</evidence>
<comment type="catalytic activity">
    <reaction evidence="8">
        <text>[GlcNAc-(1-&gt;4)-Mur2Ac(oyl-L-Ala-gamma-D-Glu-L-Lys-D-Ala-D-Ala)](n)-di-trans,octa-cis-undecaprenyl diphosphate + beta-D-GlcNAc-(1-&gt;4)-Mur2Ac(oyl-L-Ala-gamma-D-Glu-L-Lys-D-Ala-D-Ala)-di-trans,octa-cis-undecaprenyl diphosphate = [GlcNAc-(1-&gt;4)-Mur2Ac(oyl-L-Ala-gamma-D-Glu-L-Lys-D-Ala-D-Ala)](n+1)-di-trans,octa-cis-undecaprenyl diphosphate + di-trans,octa-cis-undecaprenyl diphosphate + H(+)</text>
        <dbReference type="Rhea" id="RHEA:23708"/>
        <dbReference type="Rhea" id="RHEA-COMP:9602"/>
        <dbReference type="Rhea" id="RHEA-COMP:9603"/>
        <dbReference type="ChEBI" id="CHEBI:15378"/>
        <dbReference type="ChEBI" id="CHEBI:58405"/>
        <dbReference type="ChEBI" id="CHEBI:60033"/>
        <dbReference type="ChEBI" id="CHEBI:78435"/>
        <dbReference type="EC" id="2.4.99.28"/>
    </reaction>
</comment>
<dbReference type="InterPro" id="IPR050396">
    <property type="entry name" value="Glycosyltr_51/Transpeptidase"/>
</dbReference>
<keyword evidence="10" id="KW-0812">Transmembrane</keyword>
<protein>
    <submittedName>
        <fullName evidence="13">Membrane peptidoglycan carboxypeptidase</fullName>
    </submittedName>
</protein>
<dbReference type="GO" id="GO:0008955">
    <property type="term" value="F:peptidoglycan glycosyltransferase activity"/>
    <property type="evidence" value="ECO:0007669"/>
    <property type="project" value="UniProtKB-EC"/>
</dbReference>
<comment type="catalytic activity">
    <reaction evidence="7">
        <text>Preferential cleavage: (Ac)2-L-Lys-D-Ala-|-D-Ala. Also transpeptidation of peptidyl-alanyl moieties that are N-acyl substituents of D-alanine.</text>
        <dbReference type="EC" id="3.4.16.4"/>
    </reaction>
</comment>
<evidence type="ECO:0000259" key="12">
    <source>
        <dbReference type="Pfam" id="PF00912"/>
    </source>
</evidence>
<dbReference type="InterPro" id="IPR012338">
    <property type="entry name" value="Beta-lactam/transpept-like"/>
</dbReference>
<dbReference type="SUPFAM" id="SSF53955">
    <property type="entry name" value="Lysozyme-like"/>
    <property type="match status" value="1"/>
</dbReference>
<evidence type="ECO:0000259" key="11">
    <source>
        <dbReference type="Pfam" id="PF00905"/>
    </source>
</evidence>